<dbReference type="GO" id="GO:0005506">
    <property type="term" value="F:iron ion binding"/>
    <property type="evidence" value="ECO:0007669"/>
    <property type="project" value="InterPro"/>
</dbReference>
<dbReference type="PRINTS" id="PR00463">
    <property type="entry name" value="EP450I"/>
</dbReference>
<dbReference type="Proteomes" id="UP000054342">
    <property type="component" value="Unassembled WGS sequence"/>
</dbReference>
<dbReference type="HOGENOM" id="CLU_001570_14_2_1"/>
<reference evidence="8 9" key="1">
    <citation type="submission" date="2015-01" db="EMBL/GenBank/DDBJ databases">
        <title>The Genome Sequence of Exophiala xenobiotica CBS118157.</title>
        <authorList>
            <consortium name="The Broad Institute Genomics Platform"/>
            <person name="Cuomo C."/>
            <person name="de Hoog S."/>
            <person name="Gorbushina A."/>
            <person name="Stielow B."/>
            <person name="Teixiera M."/>
            <person name="Abouelleil A."/>
            <person name="Chapman S.B."/>
            <person name="Priest M."/>
            <person name="Young S.K."/>
            <person name="Wortman J."/>
            <person name="Nusbaum C."/>
            <person name="Birren B."/>
        </authorList>
    </citation>
    <scope>NUCLEOTIDE SEQUENCE [LARGE SCALE GENOMIC DNA]</scope>
    <source>
        <strain evidence="8 9">CBS 118157</strain>
    </source>
</reference>
<dbReference type="GO" id="GO:0016705">
    <property type="term" value="F:oxidoreductase activity, acting on paired donors, with incorporation or reduction of molecular oxygen"/>
    <property type="evidence" value="ECO:0007669"/>
    <property type="project" value="InterPro"/>
</dbReference>
<dbReference type="PANTHER" id="PTHR24305">
    <property type="entry name" value="CYTOCHROME P450"/>
    <property type="match status" value="1"/>
</dbReference>
<evidence type="ECO:0008006" key="10">
    <source>
        <dbReference type="Google" id="ProtNLM"/>
    </source>
</evidence>
<evidence type="ECO:0000313" key="9">
    <source>
        <dbReference type="Proteomes" id="UP000054342"/>
    </source>
</evidence>
<dbReference type="InterPro" id="IPR036396">
    <property type="entry name" value="Cyt_P450_sf"/>
</dbReference>
<name>A0A0D2BHD2_9EURO</name>
<evidence type="ECO:0000256" key="2">
    <source>
        <dbReference type="ARBA" id="ARBA00010617"/>
    </source>
</evidence>
<keyword evidence="3 6" id="KW-0479">Metal-binding</keyword>
<dbReference type="PRINTS" id="PR00385">
    <property type="entry name" value="P450"/>
</dbReference>
<dbReference type="PANTHER" id="PTHR24305:SF166">
    <property type="entry name" value="CYTOCHROME P450 12A4, MITOCHONDRIAL-RELATED"/>
    <property type="match status" value="1"/>
</dbReference>
<evidence type="ECO:0000256" key="1">
    <source>
        <dbReference type="ARBA" id="ARBA00001971"/>
    </source>
</evidence>
<protein>
    <recommendedName>
        <fullName evidence="10">Cytochrome P450</fullName>
    </recommendedName>
</protein>
<dbReference type="GO" id="GO:0020037">
    <property type="term" value="F:heme binding"/>
    <property type="evidence" value="ECO:0007669"/>
    <property type="project" value="InterPro"/>
</dbReference>
<proteinExistence type="inferred from homology"/>
<dbReference type="EMBL" id="KN847322">
    <property type="protein sequence ID" value="KIW51666.1"/>
    <property type="molecule type" value="Genomic_DNA"/>
</dbReference>
<organism evidence="8 9">
    <name type="scientific">Exophiala xenobiotica</name>
    <dbReference type="NCBI Taxonomy" id="348802"/>
    <lineage>
        <taxon>Eukaryota</taxon>
        <taxon>Fungi</taxon>
        <taxon>Dikarya</taxon>
        <taxon>Ascomycota</taxon>
        <taxon>Pezizomycotina</taxon>
        <taxon>Eurotiomycetes</taxon>
        <taxon>Chaetothyriomycetidae</taxon>
        <taxon>Chaetothyriales</taxon>
        <taxon>Herpotrichiellaceae</taxon>
        <taxon>Exophiala</taxon>
    </lineage>
</organism>
<evidence type="ECO:0000256" key="4">
    <source>
        <dbReference type="ARBA" id="ARBA00023002"/>
    </source>
</evidence>
<comment type="similarity">
    <text evidence="2 7">Belongs to the cytochrome P450 family.</text>
</comment>
<keyword evidence="6 7" id="KW-0349">Heme</keyword>
<dbReference type="GeneID" id="25332273"/>
<feature type="binding site" description="axial binding residue" evidence="6">
    <location>
        <position position="348"/>
    </location>
    <ligand>
        <name>heme</name>
        <dbReference type="ChEBI" id="CHEBI:30413"/>
    </ligand>
    <ligandPart>
        <name>Fe</name>
        <dbReference type="ChEBI" id="CHEBI:18248"/>
    </ligandPart>
</feature>
<dbReference type="GO" id="GO:0004497">
    <property type="term" value="F:monooxygenase activity"/>
    <property type="evidence" value="ECO:0007669"/>
    <property type="project" value="UniProtKB-KW"/>
</dbReference>
<dbReference type="RefSeq" id="XP_013312250.1">
    <property type="nucleotide sequence ID" value="XM_013456796.1"/>
</dbReference>
<dbReference type="OrthoDB" id="1470350at2759"/>
<dbReference type="Gene3D" id="1.10.630.10">
    <property type="entry name" value="Cytochrome P450"/>
    <property type="match status" value="2"/>
</dbReference>
<dbReference type="AlphaFoldDB" id="A0A0D2BHD2"/>
<comment type="cofactor">
    <cofactor evidence="1 6">
        <name>heme</name>
        <dbReference type="ChEBI" id="CHEBI:30413"/>
    </cofactor>
</comment>
<gene>
    <name evidence="8" type="ORF">PV05_10365</name>
</gene>
<keyword evidence="5 6" id="KW-0408">Iron</keyword>
<keyword evidence="4 7" id="KW-0560">Oxidoreductase</keyword>
<keyword evidence="7" id="KW-0503">Monooxygenase</keyword>
<evidence type="ECO:0000256" key="7">
    <source>
        <dbReference type="RuleBase" id="RU000461"/>
    </source>
</evidence>
<dbReference type="InterPro" id="IPR050121">
    <property type="entry name" value="Cytochrome_P450_monoxygenase"/>
</dbReference>
<evidence type="ECO:0000256" key="6">
    <source>
        <dbReference type="PIRSR" id="PIRSR602401-1"/>
    </source>
</evidence>
<dbReference type="InterPro" id="IPR002401">
    <property type="entry name" value="Cyt_P450_E_grp-I"/>
</dbReference>
<sequence length="405" mass="45468">MRAVTIFGFLALIIFWQILSNVFFSPLRRVPGPLTAKITPKWIMFIDLTGNRASTIHKLHGRYGPMVRIGPREISYANAELINELYGVQAPYMKAPIYDNFSLPPLGIFAMRDKVEHSQRTRLLSHAFSQASLLGTEPLIKQHIDNIEARSGRQRSSSTVSFDRYIAQYGRNSGRKDLLPKILTTKSEDDPPMTDRETYAEIRNLVFAGTDTTSTTLTYLFWQLAGNPEWQDRLRAEPSQSPWAEQLPSYRGVTDVPVLDAVIDEALRLHPAAPASLQRVVPSGGRTLNGVFVREETVVSMQCYTTHRDPAAFPNPDTFRPERWMDAVAITDSMKPLFMPFSQGTRACLGKNLAKIELKLITASLVKDYEVSSAPGTTEESMAMTDHFLALPKSGKCELVFTRAR</sequence>
<keyword evidence="9" id="KW-1185">Reference proteome</keyword>
<accession>A0A0D2BHD2</accession>
<dbReference type="Pfam" id="PF00067">
    <property type="entry name" value="p450"/>
    <property type="match status" value="1"/>
</dbReference>
<dbReference type="InterPro" id="IPR017972">
    <property type="entry name" value="Cyt_P450_CS"/>
</dbReference>
<dbReference type="STRING" id="348802.A0A0D2BHD2"/>
<dbReference type="InterPro" id="IPR001128">
    <property type="entry name" value="Cyt_P450"/>
</dbReference>
<dbReference type="SUPFAM" id="SSF48264">
    <property type="entry name" value="Cytochrome P450"/>
    <property type="match status" value="1"/>
</dbReference>
<evidence type="ECO:0000256" key="3">
    <source>
        <dbReference type="ARBA" id="ARBA00022723"/>
    </source>
</evidence>
<evidence type="ECO:0000256" key="5">
    <source>
        <dbReference type="ARBA" id="ARBA00023004"/>
    </source>
</evidence>
<evidence type="ECO:0000313" key="8">
    <source>
        <dbReference type="EMBL" id="KIW51666.1"/>
    </source>
</evidence>
<dbReference type="PROSITE" id="PS00086">
    <property type="entry name" value="CYTOCHROME_P450"/>
    <property type="match status" value="1"/>
</dbReference>